<reference evidence="1 2" key="1">
    <citation type="submission" date="2016-10" db="EMBL/GenBank/DDBJ databases">
        <authorList>
            <person name="de Groot N.N."/>
        </authorList>
    </citation>
    <scope>NUCLEOTIDE SEQUENCE [LARGE SCALE GENOMIC DNA]</scope>
    <source>
        <strain evidence="1 2">CGMCC 1.5070</strain>
    </source>
</reference>
<gene>
    <name evidence="1" type="ORF">SAMN05216180_1925</name>
</gene>
<dbReference type="Proteomes" id="UP000199158">
    <property type="component" value="Unassembled WGS sequence"/>
</dbReference>
<protein>
    <submittedName>
        <fullName evidence="1">Uncharacterized protein</fullName>
    </submittedName>
</protein>
<name>A0A1H8BIM9_9FIRM</name>
<dbReference type="AlphaFoldDB" id="A0A1H8BIM9"/>
<accession>A0A1H8BIM9</accession>
<dbReference type="RefSeq" id="WP_092753947.1">
    <property type="nucleotide sequence ID" value="NZ_FOCG01000001.1"/>
</dbReference>
<sequence length="169" mass="18798">MGLFNKKQKQQDYIALVRKTAEEAMPELKGWDMTLTASKSSAMSTFKKAGGYLLKNVAANVAASVVGLRVHFNENPFEEIMFITCFKGTDIYFLSIGDGLSKENLTIDNDMCFHFTGAEIQSLKKGFGKKVTLNLRDDGKFMFTYGVGAGTIYSIPEGDKQLESFIKLF</sequence>
<dbReference type="EMBL" id="FOCG01000001">
    <property type="protein sequence ID" value="SEM82643.1"/>
    <property type="molecule type" value="Genomic_DNA"/>
</dbReference>
<organism evidence="1 2">
    <name type="scientific">Hydrogenoanaerobacterium saccharovorans</name>
    <dbReference type="NCBI Taxonomy" id="474960"/>
    <lineage>
        <taxon>Bacteria</taxon>
        <taxon>Bacillati</taxon>
        <taxon>Bacillota</taxon>
        <taxon>Clostridia</taxon>
        <taxon>Eubacteriales</taxon>
        <taxon>Oscillospiraceae</taxon>
        <taxon>Hydrogenoanaerobacterium</taxon>
    </lineage>
</organism>
<keyword evidence="2" id="KW-1185">Reference proteome</keyword>
<evidence type="ECO:0000313" key="1">
    <source>
        <dbReference type="EMBL" id="SEM82643.1"/>
    </source>
</evidence>
<proteinExistence type="predicted"/>
<evidence type="ECO:0000313" key="2">
    <source>
        <dbReference type="Proteomes" id="UP000199158"/>
    </source>
</evidence>